<dbReference type="EMBL" id="BAABCJ010000007">
    <property type="protein sequence ID" value="GAA3711717.1"/>
    <property type="molecule type" value="Genomic_DNA"/>
</dbReference>
<name>A0ABP7DZ44_9MICC</name>
<evidence type="ECO:0000313" key="3">
    <source>
        <dbReference type="EMBL" id="GAA3711717.1"/>
    </source>
</evidence>
<feature type="transmembrane region" description="Helical" evidence="1">
    <location>
        <begin position="58"/>
        <end position="79"/>
    </location>
</feature>
<keyword evidence="1" id="KW-0472">Membrane</keyword>
<comment type="caution">
    <text evidence="3">The sequence shown here is derived from an EMBL/GenBank/DDBJ whole genome shotgun (WGS) entry which is preliminary data.</text>
</comment>
<organism evidence="3 4">
    <name type="scientific">Zhihengliuella alba</name>
    <dbReference type="NCBI Taxonomy" id="547018"/>
    <lineage>
        <taxon>Bacteria</taxon>
        <taxon>Bacillati</taxon>
        <taxon>Actinomycetota</taxon>
        <taxon>Actinomycetes</taxon>
        <taxon>Micrococcales</taxon>
        <taxon>Micrococcaceae</taxon>
        <taxon>Zhihengliuella</taxon>
    </lineage>
</organism>
<keyword evidence="1" id="KW-1133">Transmembrane helix</keyword>
<evidence type="ECO:0000313" key="4">
    <source>
        <dbReference type="Proteomes" id="UP001501536"/>
    </source>
</evidence>
<gene>
    <name evidence="3" type="ORF">GCM10022377_26420</name>
</gene>
<dbReference type="InterPro" id="IPR009936">
    <property type="entry name" value="DUF1468"/>
</dbReference>
<feature type="domain" description="DUF1468" evidence="2">
    <location>
        <begin position="28"/>
        <end position="200"/>
    </location>
</feature>
<feature type="transmembrane region" description="Helical" evidence="1">
    <location>
        <begin position="177"/>
        <end position="199"/>
    </location>
</feature>
<feature type="transmembrane region" description="Helical" evidence="1">
    <location>
        <begin position="134"/>
        <end position="165"/>
    </location>
</feature>
<dbReference type="RefSeq" id="WP_344885610.1">
    <property type="nucleotide sequence ID" value="NZ_BAABCJ010000007.1"/>
</dbReference>
<evidence type="ECO:0000259" key="2">
    <source>
        <dbReference type="Pfam" id="PF07331"/>
    </source>
</evidence>
<reference evidence="4" key="1">
    <citation type="journal article" date="2019" name="Int. J. Syst. Evol. Microbiol.">
        <title>The Global Catalogue of Microorganisms (GCM) 10K type strain sequencing project: providing services to taxonomists for standard genome sequencing and annotation.</title>
        <authorList>
            <consortium name="The Broad Institute Genomics Platform"/>
            <consortium name="The Broad Institute Genome Sequencing Center for Infectious Disease"/>
            <person name="Wu L."/>
            <person name="Ma J."/>
        </authorList>
    </citation>
    <scope>NUCLEOTIDE SEQUENCE [LARGE SCALE GENOMIC DNA]</scope>
    <source>
        <strain evidence="4">JCM 16961</strain>
    </source>
</reference>
<dbReference type="Pfam" id="PF07331">
    <property type="entry name" value="TctB"/>
    <property type="match status" value="1"/>
</dbReference>
<dbReference type="Proteomes" id="UP001501536">
    <property type="component" value="Unassembled WGS sequence"/>
</dbReference>
<accession>A0ABP7DZ44</accession>
<proteinExistence type="predicted"/>
<protein>
    <recommendedName>
        <fullName evidence="2">DUF1468 domain-containing protein</fullName>
    </recommendedName>
</protein>
<evidence type="ECO:0000256" key="1">
    <source>
        <dbReference type="SAM" id="Phobius"/>
    </source>
</evidence>
<sequence length="208" mass="21941">MSATDTAPAERETVKITGFWSGRSELVVSGLVLALATAVVVGILTMDVKGDTVPGPQFFPTIVAVALYAIGILHAISVIRTRRFPHGGGTQSPDVSSDMLAELSHAERTEIYGRRGDRPRAAGRVRLYSDWRTIGLVVGGIVLFIVALPVLGWVITAAGLFWVICKAFGSKRPVFDVGVSLLFSSITQLAFGAGLGLSLPSGFLGGML</sequence>
<keyword evidence="1" id="KW-0812">Transmembrane</keyword>
<keyword evidence="4" id="KW-1185">Reference proteome</keyword>
<feature type="transmembrane region" description="Helical" evidence="1">
    <location>
        <begin position="26"/>
        <end position="46"/>
    </location>
</feature>